<dbReference type="Proteomes" id="UP000005845">
    <property type="component" value="Unassembled WGS sequence"/>
</dbReference>
<evidence type="ECO:0000313" key="6">
    <source>
        <dbReference type="Proteomes" id="UP000005845"/>
    </source>
</evidence>
<dbReference type="eggNOG" id="COG2826">
    <property type="taxonomic scope" value="Bacteria"/>
</dbReference>
<dbReference type="GO" id="GO:0003677">
    <property type="term" value="F:DNA binding"/>
    <property type="evidence" value="ECO:0007669"/>
    <property type="project" value="InterPro"/>
</dbReference>
<dbReference type="EMBL" id="BAFC01000074">
    <property type="protein sequence ID" value="GAB39604.1"/>
    <property type="molecule type" value="Genomic_DNA"/>
</dbReference>
<feature type="non-terminal residue" evidence="5">
    <location>
        <position position="1"/>
    </location>
</feature>
<dbReference type="InterPro" id="IPR001598">
    <property type="entry name" value="Transposase_IS30_CS"/>
</dbReference>
<accession>H5U5P1</accession>
<dbReference type="GO" id="GO:0004803">
    <property type="term" value="F:transposase activity"/>
    <property type="evidence" value="ECO:0007669"/>
    <property type="project" value="InterPro"/>
</dbReference>
<dbReference type="InterPro" id="IPR036397">
    <property type="entry name" value="RNaseH_sf"/>
</dbReference>
<dbReference type="PANTHER" id="PTHR10948">
    <property type="entry name" value="TRANSPOSASE"/>
    <property type="match status" value="1"/>
</dbReference>
<dbReference type="InterPro" id="IPR012337">
    <property type="entry name" value="RNaseH-like_sf"/>
</dbReference>
<dbReference type="SUPFAM" id="SSF53098">
    <property type="entry name" value="Ribonuclease H-like"/>
    <property type="match status" value="1"/>
</dbReference>
<keyword evidence="6" id="KW-1185">Reference proteome</keyword>
<evidence type="ECO:0000256" key="2">
    <source>
        <dbReference type="ARBA" id="ARBA00006363"/>
    </source>
</evidence>
<dbReference type="PANTHER" id="PTHR10948:SF23">
    <property type="entry name" value="TRANSPOSASE INSI FOR INSERTION SEQUENCE ELEMENT IS30A-RELATED"/>
    <property type="match status" value="1"/>
</dbReference>
<evidence type="ECO:0000259" key="3">
    <source>
        <dbReference type="PROSITE" id="PS50994"/>
    </source>
</evidence>
<dbReference type="Gene3D" id="3.30.420.10">
    <property type="entry name" value="Ribonuclease H-like superfamily/Ribonuclease H"/>
    <property type="match status" value="1"/>
</dbReference>
<comment type="similarity">
    <text evidence="2">Belongs to the transposase IS30 family.</text>
</comment>
<evidence type="ECO:0000313" key="5">
    <source>
        <dbReference type="EMBL" id="GAB41049.1"/>
    </source>
</evidence>
<proteinExistence type="inferred from homology"/>
<dbReference type="InterPro" id="IPR001584">
    <property type="entry name" value="Integrase_cat-core"/>
</dbReference>
<dbReference type="GO" id="GO:0015074">
    <property type="term" value="P:DNA integration"/>
    <property type="evidence" value="ECO:0007669"/>
    <property type="project" value="InterPro"/>
</dbReference>
<dbReference type="EMBL" id="BAFC01000116">
    <property type="protein sequence ID" value="GAB41049.1"/>
    <property type="molecule type" value="Genomic_DNA"/>
</dbReference>
<dbReference type="GO" id="GO:0006313">
    <property type="term" value="P:DNA transposition"/>
    <property type="evidence" value="ECO:0007669"/>
    <property type="project" value="InterPro"/>
</dbReference>
<dbReference type="GO" id="GO:0005829">
    <property type="term" value="C:cytosol"/>
    <property type="evidence" value="ECO:0007669"/>
    <property type="project" value="TreeGrafter"/>
</dbReference>
<dbReference type="NCBIfam" id="NF033563">
    <property type="entry name" value="transpos_IS30"/>
    <property type="match status" value="1"/>
</dbReference>
<gene>
    <name evidence="4" type="ORF">GOSPT_074_00010</name>
    <name evidence="5" type="ORF">GOSPT_118_01270</name>
</gene>
<feature type="domain" description="Integrase catalytic" evidence="3">
    <location>
        <begin position="1"/>
        <end position="66"/>
    </location>
</feature>
<dbReference type="PROSITE" id="PS01043">
    <property type="entry name" value="TRANSPOSASE_IS30"/>
    <property type="match status" value="1"/>
</dbReference>
<protein>
    <submittedName>
        <fullName evidence="5">Putative transposase</fullName>
    </submittedName>
</protein>
<sequence>FCDPASPWQRGTNENTNGLLRQYFPKSTDLSVYGPADLEHVAQELNGRPRKTLGWDTPAERLRDLITTN</sequence>
<dbReference type="PROSITE" id="PS50994">
    <property type="entry name" value="INTEGRASE"/>
    <property type="match status" value="1"/>
</dbReference>
<evidence type="ECO:0000256" key="1">
    <source>
        <dbReference type="ARBA" id="ARBA00002190"/>
    </source>
</evidence>
<comment type="caution">
    <text evidence="5">The sequence shown here is derived from an EMBL/GenBank/DDBJ whole genome shotgun (WGS) entry which is preliminary data.</text>
</comment>
<organism evidence="5 6">
    <name type="scientific">Gordonia sputi NBRC 100414</name>
    <dbReference type="NCBI Taxonomy" id="1089453"/>
    <lineage>
        <taxon>Bacteria</taxon>
        <taxon>Bacillati</taxon>
        <taxon>Actinomycetota</taxon>
        <taxon>Actinomycetes</taxon>
        <taxon>Mycobacteriales</taxon>
        <taxon>Gordoniaceae</taxon>
        <taxon>Gordonia</taxon>
    </lineage>
</organism>
<reference evidence="5 6" key="1">
    <citation type="submission" date="2012-02" db="EMBL/GenBank/DDBJ databases">
        <title>Whole genome shotgun sequence of Gordonia sputi NBRC 100414.</title>
        <authorList>
            <person name="Yoshida I."/>
            <person name="Hosoyama A."/>
            <person name="Tsuchikane K."/>
            <person name="Katsumata H."/>
            <person name="Yamazaki S."/>
            <person name="Fujita N."/>
        </authorList>
    </citation>
    <scope>NUCLEOTIDE SEQUENCE [LARGE SCALE GENOMIC DNA]</scope>
    <source>
        <strain evidence="5 6">NBRC 100414</strain>
    </source>
</reference>
<dbReference type="AlphaFoldDB" id="H5U5P1"/>
<comment type="function">
    <text evidence="1">Required for the transposition of the insertion element.</text>
</comment>
<name>H5U5P1_9ACTN</name>
<evidence type="ECO:0000313" key="4">
    <source>
        <dbReference type="EMBL" id="GAB39604.1"/>
    </source>
</evidence>
<dbReference type="RefSeq" id="WP_005206475.1">
    <property type="nucleotide sequence ID" value="NZ_BAFC01000074.1"/>
</dbReference>
<dbReference type="InterPro" id="IPR051917">
    <property type="entry name" value="Transposase-Integrase"/>
</dbReference>
<dbReference type="InterPro" id="IPR053392">
    <property type="entry name" value="Transposase_IS30-like"/>
</dbReference>